<dbReference type="CDD" id="cd15571">
    <property type="entry name" value="ePHD"/>
    <property type="match status" value="1"/>
</dbReference>
<dbReference type="PANTHER" id="PTHR47672:SF1">
    <property type="entry name" value="E3 UBIQUITIN-PROTEIN LIGASE SNT2"/>
    <property type="match status" value="1"/>
</dbReference>
<dbReference type="SMART" id="SM00401">
    <property type="entry name" value="ZnF_GATA"/>
    <property type="match status" value="1"/>
</dbReference>
<name>A0ABP1E2B7_9APHY</name>
<dbReference type="InterPro" id="IPR029617">
    <property type="entry name" value="Snt2"/>
</dbReference>
<accession>A0ABP1E2B7</accession>
<evidence type="ECO:0000256" key="1">
    <source>
        <dbReference type="ARBA" id="ARBA00022723"/>
    </source>
</evidence>
<feature type="domain" description="BAH" evidence="7">
    <location>
        <begin position="16"/>
        <end position="146"/>
    </location>
</feature>
<dbReference type="PROSITE" id="PS50016">
    <property type="entry name" value="ZF_PHD_2"/>
    <property type="match status" value="1"/>
</dbReference>
<dbReference type="InterPro" id="IPR009057">
    <property type="entry name" value="Homeodomain-like_sf"/>
</dbReference>
<evidence type="ECO:0000256" key="2">
    <source>
        <dbReference type="ARBA" id="ARBA00022771"/>
    </source>
</evidence>
<dbReference type="PROSITE" id="PS51805">
    <property type="entry name" value="EPHD"/>
    <property type="match status" value="1"/>
</dbReference>
<evidence type="ECO:0000256" key="4">
    <source>
        <dbReference type="PROSITE-ProRule" id="PRU00146"/>
    </source>
</evidence>
<dbReference type="Gene3D" id="1.10.10.60">
    <property type="entry name" value="Homeodomain-like"/>
    <property type="match status" value="1"/>
</dbReference>
<evidence type="ECO:0000256" key="5">
    <source>
        <dbReference type="SAM" id="MobiDB-lite"/>
    </source>
</evidence>
<dbReference type="InterPro" id="IPR019787">
    <property type="entry name" value="Znf_PHD-finger"/>
</dbReference>
<dbReference type="InterPro" id="IPR001025">
    <property type="entry name" value="BAH_dom"/>
</dbReference>
<feature type="compositionally biased region" description="Basic and acidic residues" evidence="5">
    <location>
        <begin position="238"/>
        <end position="247"/>
    </location>
</feature>
<dbReference type="InterPro" id="IPR011011">
    <property type="entry name" value="Znf_FYVE_PHD"/>
</dbReference>
<organism evidence="9 10">
    <name type="scientific">Somion occarium</name>
    <dbReference type="NCBI Taxonomy" id="3059160"/>
    <lineage>
        <taxon>Eukaryota</taxon>
        <taxon>Fungi</taxon>
        <taxon>Dikarya</taxon>
        <taxon>Basidiomycota</taxon>
        <taxon>Agaricomycotina</taxon>
        <taxon>Agaricomycetes</taxon>
        <taxon>Polyporales</taxon>
        <taxon>Cerrenaceae</taxon>
        <taxon>Somion</taxon>
    </lineage>
</organism>
<dbReference type="CDD" id="cd15497">
    <property type="entry name" value="PHD1_Snt2p_like"/>
    <property type="match status" value="1"/>
</dbReference>
<dbReference type="Pfam" id="PF00628">
    <property type="entry name" value="PHD"/>
    <property type="match status" value="1"/>
</dbReference>
<evidence type="ECO:0000259" key="6">
    <source>
        <dbReference type="PROSITE" id="PS50016"/>
    </source>
</evidence>
<dbReference type="PROSITE" id="PS01359">
    <property type="entry name" value="ZF_PHD_1"/>
    <property type="match status" value="1"/>
</dbReference>
<gene>
    <name evidence="9" type="ORF">GFSPODELE1_LOCUS9610</name>
</gene>
<dbReference type="InterPro" id="IPR043151">
    <property type="entry name" value="BAH_sf"/>
</dbReference>
<protein>
    <recommendedName>
        <fullName evidence="11">Lid2 complex component snt2</fullName>
    </recommendedName>
</protein>
<dbReference type="Gene3D" id="2.30.30.490">
    <property type="match status" value="1"/>
</dbReference>
<keyword evidence="1" id="KW-0479">Metal-binding</keyword>
<dbReference type="InterPro" id="IPR013083">
    <property type="entry name" value="Znf_RING/FYVE/PHD"/>
</dbReference>
<dbReference type="SUPFAM" id="SSF57716">
    <property type="entry name" value="Glucocorticoid receptor-like (DNA-binding domain)"/>
    <property type="match status" value="1"/>
</dbReference>
<dbReference type="Proteomes" id="UP001497453">
    <property type="component" value="Chromosome 8"/>
</dbReference>
<dbReference type="SUPFAM" id="SSF57903">
    <property type="entry name" value="FYVE/PHD zinc finger"/>
    <property type="match status" value="2"/>
</dbReference>
<dbReference type="Gene3D" id="2.30.30.1150">
    <property type="match status" value="1"/>
</dbReference>
<evidence type="ECO:0000259" key="8">
    <source>
        <dbReference type="PROSITE" id="PS51805"/>
    </source>
</evidence>
<dbReference type="PANTHER" id="PTHR47672">
    <property type="entry name" value="E3 UBIQUITIN-PROTEIN LIGASE SNT2"/>
    <property type="match status" value="1"/>
</dbReference>
<feature type="region of interest" description="Disordered" evidence="5">
    <location>
        <begin position="238"/>
        <end position="272"/>
    </location>
</feature>
<evidence type="ECO:0000256" key="3">
    <source>
        <dbReference type="ARBA" id="ARBA00022833"/>
    </source>
</evidence>
<dbReference type="Pfam" id="PF13832">
    <property type="entry name" value="zf-HC5HC2H_2"/>
    <property type="match status" value="1"/>
</dbReference>
<reference evidence="10" key="1">
    <citation type="submission" date="2024-04" db="EMBL/GenBank/DDBJ databases">
        <authorList>
            <person name="Shaw F."/>
            <person name="Minotto A."/>
        </authorList>
    </citation>
    <scope>NUCLEOTIDE SEQUENCE [LARGE SCALE GENOMIC DNA]</scope>
</reference>
<dbReference type="EMBL" id="OZ037951">
    <property type="protein sequence ID" value="CAL1714075.1"/>
    <property type="molecule type" value="Genomic_DNA"/>
</dbReference>
<dbReference type="InterPro" id="IPR019786">
    <property type="entry name" value="Zinc_finger_PHD-type_CS"/>
</dbReference>
<dbReference type="Pfam" id="PF01426">
    <property type="entry name" value="BAH"/>
    <property type="match status" value="1"/>
</dbReference>
<feature type="domain" description="PHD-type" evidence="8">
    <location>
        <begin position="688"/>
        <end position="818"/>
    </location>
</feature>
<dbReference type="InterPro" id="IPR000679">
    <property type="entry name" value="Znf_GATA"/>
</dbReference>
<evidence type="ECO:0008006" key="11">
    <source>
        <dbReference type="Google" id="ProtNLM"/>
    </source>
</evidence>
<dbReference type="SUPFAM" id="SSF46689">
    <property type="entry name" value="Homeodomain-like"/>
    <property type="match status" value="1"/>
</dbReference>
<evidence type="ECO:0000313" key="9">
    <source>
        <dbReference type="EMBL" id="CAL1714075.1"/>
    </source>
</evidence>
<proteinExistence type="predicted"/>
<evidence type="ECO:0000259" key="7">
    <source>
        <dbReference type="PROSITE" id="PS51038"/>
    </source>
</evidence>
<keyword evidence="3" id="KW-0862">Zinc</keyword>
<dbReference type="InterPro" id="IPR001965">
    <property type="entry name" value="Znf_PHD"/>
</dbReference>
<dbReference type="PROSITE" id="PS51038">
    <property type="entry name" value="BAH"/>
    <property type="match status" value="1"/>
</dbReference>
<sequence length="967" mass="109841">MPVPTSPTYITLRNGDQVKVNDHVYCSPTWSIRDGTPYSIARIMEFLPAQGTPTFDSVGKRNEPFTRVRLAWYYRPGDVSDRPVADSRLLLAAIYSEVCDLNQLRAKCHVIHRDKISDLAGWKKRPDRFYFTRLFDPWIRKEFEVIQATSVRNIPDHIREVLTGRYEYVVAEKEIVPDLTDELRLCATCEKWCPPPETVQCDRCKNFFHMACVTPPLLAKPSRGYGWTCAPCSRQHEEEVDSHEVRHPTPVAPKPKSNAPAPRGRGRPRKDRVLAEKEENVEIKHFKMWPFRYFGQYTVAEDTLDPEDFIFPRAATRVGPKYQVNCFPVAGSENNLPPGIEERGTESTIEVLNSVHEMSPEEGASLVFELRTFVFHPVVDAYLFLVAAMETYKSTLTRNEKLKHNIDWLTEAIRRFSAAWQNRRDMATVNMQSPNRLEKWKTEQTRYIDREWSEAEKAAFEDAILNHGAELRPVRDEVGSRTMPEVVRYYGHWKNMKLGEENRRIKAARASGLSMLARPPSRAGSAEEDSSIIAEPTKGNASCGACRTRESDNWWKAPKGLVTNVLCDNCGISWRKYADLNVRPFREETISKHTKGADKREGTPLTGPAAKRARTLSTIQATPPPSVSQQNRCLACYKNGLPGKVLRCRNCSFRAHPGVIGAVVDATSLDQWLCDLCSNEKLQEFSVNYDCLLCPRTRKDPKKKQFHPPADSFLRSCKPTEGQAWVHTLCSVFIPEISYSDATRLRLVEGISTMPPYRWMNKCTLCDQSGGAVVRCSDCPAEYHVSCAWKAGHKFGFEMQPVKASRRDTTTVVDFKDFNGCMVPTVTCKGHPAHRRERFEMCEMNELGETAVQVYCKNYKQAPTANIHGLLRKARRLDQIIQTEDSIDSESTLASSEMHCWSCGTEYSPCFYSFTVKEFMVGDEFGEAWECHNCHMKQIENHQESVNGGNGLNGINGMDGMDGIEPS</sequence>
<dbReference type="Gene3D" id="3.30.40.10">
    <property type="entry name" value="Zinc/RING finger domain, C3HC4 (zinc finger)"/>
    <property type="match status" value="1"/>
</dbReference>
<feature type="domain" description="PHD-type" evidence="6">
    <location>
        <begin position="183"/>
        <end position="235"/>
    </location>
</feature>
<feature type="compositionally biased region" description="Basic and acidic residues" evidence="5">
    <location>
        <begin position="592"/>
        <end position="602"/>
    </location>
</feature>
<dbReference type="InterPro" id="IPR034732">
    <property type="entry name" value="EPHD"/>
</dbReference>
<evidence type="ECO:0000313" key="10">
    <source>
        <dbReference type="Proteomes" id="UP001497453"/>
    </source>
</evidence>
<dbReference type="SMART" id="SM00249">
    <property type="entry name" value="PHD"/>
    <property type="match status" value="3"/>
</dbReference>
<keyword evidence="2 4" id="KW-0863">Zinc-finger</keyword>
<feature type="compositionally biased region" description="Low complexity" evidence="5">
    <location>
        <begin position="955"/>
        <end position="967"/>
    </location>
</feature>
<keyword evidence="10" id="KW-1185">Reference proteome</keyword>
<feature type="region of interest" description="Disordered" evidence="5">
    <location>
        <begin position="945"/>
        <end position="967"/>
    </location>
</feature>
<dbReference type="SMART" id="SM00439">
    <property type="entry name" value="BAH"/>
    <property type="match status" value="1"/>
</dbReference>
<feature type="region of interest" description="Disordered" evidence="5">
    <location>
        <begin position="592"/>
        <end position="611"/>
    </location>
</feature>